<accession>A0A4V1RWY4</accession>
<dbReference type="Pfam" id="PF02826">
    <property type="entry name" value="2-Hacid_dh_C"/>
    <property type="match status" value="1"/>
</dbReference>
<dbReference type="InterPro" id="IPR036291">
    <property type="entry name" value="NAD(P)-bd_dom_sf"/>
</dbReference>
<dbReference type="GO" id="GO:0016491">
    <property type="term" value="F:oxidoreductase activity"/>
    <property type="evidence" value="ECO:0007669"/>
    <property type="project" value="UniProtKB-KW"/>
</dbReference>
<dbReference type="Gene3D" id="3.40.50.720">
    <property type="entry name" value="NAD(P)-binding Rossmann-like Domain"/>
    <property type="match status" value="2"/>
</dbReference>
<name>A0A4V1RWY4_9BACT</name>
<gene>
    <name evidence="4" type="ORF">EQG79_07045</name>
</gene>
<evidence type="ECO:0000313" key="5">
    <source>
        <dbReference type="Proteomes" id="UP000290407"/>
    </source>
</evidence>
<keyword evidence="2" id="KW-0520">NAD</keyword>
<dbReference type="GO" id="GO:0051287">
    <property type="term" value="F:NAD binding"/>
    <property type="evidence" value="ECO:0007669"/>
    <property type="project" value="InterPro"/>
</dbReference>
<comment type="caution">
    <text evidence="4">The sequence shown here is derived from an EMBL/GenBank/DDBJ whole genome shotgun (WGS) entry which is preliminary data.</text>
</comment>
<dbReference type="AlphaFoldDB" id="A0A4V1RWY4"/>
<keyword evidence="1" id="KW-0560">Oxidoreductase</keyword>
<evidence type="ECO:0000313" key="4">
    <source>
        <dbReference type="EMBL" id="RYC71878.1"/>
    </source>
</evidence>
<dbReference type="PANTHER" id="PTHR43333:SF1">
    <property type="entry name" value="D-ISOMER SPECIFIC 2-HYDROXYACID DEHYDROGENASE NAD-BINDING DOMAIN-CONTAINING PROTEIN"/>
    <property type="match status" value="1"/>
</dbReference>
<feature type="domain" description="D-isomer specific 2-hydroxyacid dehydrogenase NAD-binding" evidence="3">
    <location>
        <begin position="103"/>
        <end position="273"/>
    </location>
</feature>
<sequence>MIAFVYTNLNEAYRSQLRQQLPEAVEPIFRNELSAEQYQPAFRSADIVLGNPPADWWTNPPVKLQYWQLDSAGFDGYQGVQVKAQVANMGDYFAWPCAETIVAGILAHYRHIDELAVLQSQRQWSGSAVRAKLGLLRRKQVIILGSGAIGQAVRQMLLGFDCSVRLLARTDPAAELHSVDELKAALPATDLVVSTLPGSAKGLFSAELIGAMKPGSVFANVGRGSTVDEPALIAALQTGQLGGAVLDVTATEPLPTDSPFWTLPNVVLTQHTAGGQPNEDAGKVDLFLRNLSRFLDGLPLENAVELGKGY</sequence>
<evidence type="ECO:0000256" key="1">
    <source>
        <dbReference type="ARBA" id="ARBA00023002"/>
    </source>
</evidence>
<dbReference type="RefSeq" id="WP_129600883.1">
    <property type="nucleotide sequence ID" value="NZ_SBLB01000001.1"/>
</dbReference>
<keyword evidence="5" id="KW-1185">Reference proteome</keyword>
<reference evidence="4 5" key="1">
    <citation type="submission" date="2019-01" db="EMBL/GenBank/DDBJ databases">
        <title>Spirosoma flava sp. nov., a propanil-degrading bacterium isolated from herbicide-contaminated soil.</title>
        <authorList>
            <person name="Zhang L."/>
            <person name="Jiang J.-D."/>
        </authorList>
    </citation>
    <scope>NUCLEOTIDE SEQUENCE [LARGE SCALE GENOMIC DNA]</scope>
    <source>
        <strain evidence="4 5">TY50</strain>
    </source>
</reference>
<evidence type="ECO:0000259" key="3">
    <source>
        <dbReference type="Pfam" id="PF02826"/>
    </source>
</evidence>
<dbReference type="CDD" id="cd05300">
    <property type="entry name" value="2-Hacid_dh_1"/>
    <property type="match status" value="1"/>
</dbReference>
<evidence type="ECO:0000256" key="2">
    <source>
        <dbReference type="ARBA" id="ARBA00023027"/>
    </source>
</evidence>
<dbReference type="Proteomes" id="UP000290407">
    <property type="component" value="Unassembled WGS sequence"/>
</dbReference>
<protein>
    <submittedName>
        <fullName evidence="4">D-2-hydroxyacid dehydrogenase</fullName>
    </submittedName>
</protein>
<dbReference type="PANTHER" id="PTHR43333">
    <property type="entry name" value="2-HACID_DH_C DOMAIN-CONTAINING PROTEIN"/>
    <property type="match status" value="1"/>
</dbReference>
<dbReference type="SUPFAM" id="SSF51735">
    <property type="entry name" value="NAD(P)-binding Rossmann-fold domains"/>
    <property type="match status" value="1"/>
</dbReference>
<dbReference type="EMBL" id="SBLB01000001">
    <property type="protein sequence ID" value="RYC71878.1"/>
    <property type="molecule type" value="Genomic_DNA"/>
</dbReference>
<organism evidence="4 5">
    <name type="scientific">Spirosoma sordidisoli</name>
    <dbReference type="NCBI Taxonomy" id="2502893"/>
    <lineage>
        <taxon>Bacteria</taxon>
        <taxon>Pseudomonadati</taxon>
        <taxon>Bacteroidota</taxon>
        <taxon>Cytophagia</taxon>
        <taxon>Cytophagales</taxon>
        <taxon>Cytophagaceae</taxon>
        <taxon>Spirosoma</taxon>
    </lineage>
</organism>
<dbReference type="InterPro" id="IPR006140">
    <property type="entry name" value="D-isomer_DH_NAD-bd"/>
</dbReference>
<proteinExistence type="predicted"/>